<accession>A0A2U1JSZ9</accession>
<evidence type="ECO:0000256" key="1">
    <source>
        <dbReference type="SAM" id="Phobius"/>
    </source>
</evidence>
<dbReference type="InterPro" id="IPR026414">
    <property type="entry name" value="ExosoTase_F-assoc_memb"/>
</dbReference>
<keyword evidence="1" id="KW-0472">Membrane</keyword>
<dbReference type="EMBL" id="QCZH01000014">
    <property type="protein sequence ID" value="PWA08326.1"/>
    <property type="molecule type" value="Genomic_DNA"/>
</dbReference>
<protein>
    <submittedName>
        <fullName evidence="2">Exosortase F system-associated protein</fullName>
    </submittedName>
</protein>
<gene>
    <name evidence="2" type="ORF">DB891_12025</name>
</gene>
<dbReference type="Proteomes" id="UP000245618">
    <property type="component" value="Unassembled WGS sequence"/>
</dbReference>
<name>A0A2U1JSZ9_9FLAO</name>
<reference evidence="2 3" key="1">
    <citation type="submission" date="2018-04" db="EMBL/GenBank/DDBJ databases">
        <title>Flavobacterium sp. nov., isolated from glacier ice.</title>
        <authorList>
            <person name="Liu Q."/>
            <person name="Xin Y.-H."/>
        </authorList>
    </citation>
    <scope>NUCLEOTIDE SEQUENCE [LARGE SCALE GENOMIC DNA]</scope>
    <source>
        <strain evidence="2 3">LB2P30</strain>
    </source>
</reference>
<keyword evidence="3" id="KW-1185">Reference proteome</keyword>
<proteinExistence type="predicted"/>
<dbReference type="RefSeq" id="WP_116763825.1">
    <property type="nucleotide sequence ID" value="NZ_QCZH01000014.1"/>
</dbReference>
<comment type="caution">
    <text evidence="2">The sequence shown here is derived from an EMBL/GenBank/DDBJ whole genome shotgun (WGS) entry which is preliminary data.</text>
</comment>
<sequence length="147" mass="17716">MRNKILQNKANVFISLLLVCLLATVRAFEDNLFYDPFLIYFKGDYRVLPLPEFDALLLFLGLLFRFALNTVLSLGIIYFLFKDKEIVKFSFILYILFFLILIFAFFFILYFYGNQNNLLLFYVRRFLIQPLFLILFIPAFYFQKRSE</sequence>
<dbReference type="AlphaFoldDB" id="A0A2U1JSZ9"/>
<organism evidence="2 3">
    <name type="scientific">Flavobacterium laiguense</name>
    <dbReference type="NCBI Taxonomy" id="2169409"/>
    <lineage>
        <taxon>Bacteria</taxon>
        <taxon>Pseudomonadati</taxon>
        <taxon>Bacteroidota</taxon>
        <taxon>Flavobacteriia</taxon>
        <taxon>Flavobacteriales</taxon>
        <taxon>Flavobacteriaceae</taxon>
        <taxon>Flavobacterium</taxon>
    </lineage>
</organism>
<feature type="transmembrane region" description="Helical" evidence="1">
    <location>
        <begin position="119"/>
        <end position="142"/>
    </location>
</feature>
<keyword evidence="1" id="KW-1133">Transmembrane helix</keyword>
<evidence type="ECO:0000313" key="3">
    <source>
        <dbReference type="Proteomes" id="UP000245618"/>
    </source>
</evidence>
<feature type="transmembrane region" description="Helical" evidence="1">
    <location>
        <begin position="91"/>
        <end position="113"/>
    </location>
</feature>
<dbReference type="NCBIfam" id="TIGR04127">
    <property type="entry name" value="flavo_near_exo"/>
    <property type="match status" value="1"/>
</dbReference>
<evidence type="ECO:0000313" key="2">
    <source>
        <dbReference type="EMBL" id="PWA08326.1"/>
    </source>
</evidence>
<feature type="transmembrane region" description="Helical" evidence="1">
    <location>
        <begin position="55"/>
        <end position="79"/>
    </location>
</feature>
<keyword evidence="1" id="KW-0812">Transmembrane</keyword>
<dbReference type="OrthoDB" id="982493at2"/>